<evidence type="ECO:0000259" key="3">
    <source>
        <dbReference type="Pfam" id="PF00535"/>
    </source>
</evidence>
<dbReference type="SUPFAM" id="SSF53448">
    <property type="entry name" value="Nucleotide-diphospho-sugar transferases"/>
    <property type="match status" value="1"/>
</dbReference>
<comment type="caution">
    <text evidence="4">The sequence shown here is derived from an EMBL/GenBank/DDBJ whole genome shotgun (WGS) entry which is preliminary data.</text>
</comment>
<dbReference type="InterPro" id="IPR029044">
    <property type="entry name" value="Nucleotide-diphossugar_trans"/>
</dbReference>
<reference evidence="4 5" key="1">
    <citation type="submission" date="2018-08" db="EMBL/GenBank/DDBJ databases">
        <title>A genome reference for cultivated species of the human gut microbiota.</title>
        <authorList>
            <person name="Zou Y."/>
            <person name="Xue W."/>
            <person name="Luo G."/>
        </authorList>
    </citation>
    <scope>NUCLEOTIDE SEQUENCE [LARGE SCALE GENOMIC DNA]</scope>
    <source>
        <strain evidence="4 5">AM26-26AC</strain>
    </source>
</reference>
<dbReference type="Gene3D" id="3.90.550.10">
    <property type="entry name" value="Spore Coat Polysaccharide Biosynthesis Protein SpsA, Chain A"/>
    <property type="match status" value="1"/>
</dbReference>
<accession>A0A414M8G4</accession>
<organism evidence="4 5">
    <name type="scientific">Bacteroides eggerthii</name>
    <dbReference type="NCBI Taxonomy" id="28111"/>
    <lineage>
        <taxon>Bacteria</taxon>
        <taxon>Pseudomonadati</taxon>
        <taxon>Bacteroidota</taxon>
        <taxon>Bacteroidia</taxon>
        <taxon>Bacteroidales</taxon>
        <taxon>Bacteroidaceae</taxon>
        <taxon>Bacteroides</taxon>
    </lineage>
</organism>
<dbReference type="PANTHER" id="PTHR22916:SF51">
    <property type="entry name" value="GLYCOSYLTRANSFERASE EPSH-RELATED"/>
    <property type="match status" value="1"/>
</dbReference>
<evidence type="ECO:0000256" key="2">
    <source>
        <dbReference type="ARBA" id="ARBA00022679"/>
    </source>
</evidence>
<proteinExistence type="predicted"/>
<dbReference type="Proteomes" id="UP000283538">
    <property type="component" value="Unassembled WGS sequence"/>
</dbReference>
<dbReference type="AlphaFoldDB" id="A0A414M8G4"/>
<name>A0A414M8G4_9BACE</name>
<sequence length="337" mass="39798">MNNKITVSIIIPVYNAVSYIHKCLSSLLNQSIKNYEIICVNDASTDETLSVLGDYARRYSNIVVINHQKNKRQGGARNTGIRAAKGLYIGFVDSDDWVEESMYKELYEEAVKYDLDIVDTDYDIINAKGEVLNKCHIFTNDIHNEVVECNRRRLMTMGGSVWGKIYKRTFLLKNNLYFPENLFYEDNCFVPLVYAQMKSYSYIRQCNYHYFVNTDSTTKKKNSSYLYDRFEIANLLKLRFKELNLEKIYKEELDFLLILNGFSGTVNASITTYTYINYDILQRCKEFVKKEVPNYCNNRWYKCKYSFLERILFYLFQINIKLYVVGFKLAQKIKHTI</sequence>
<keyword evidence="1" id="KW-0328">Glycosyltransferase</keyword>
<evidence type="ECO:0000313" key="5">
    <source>
        <dbReference type="Proteomes" id="UP000283538"/>
    </source>
</evidence>
<feature type="domain" description="Glycosyltransferase 2-like" evidence="3">
    <location>
        <begin position="8"/>
        <end position="138"/>
    </location>
</feature>
<dbReference type="RefSeq" id="WP_004292719.1">
    <property type="nucleotide sequence ID" value="NZ_JAQECU010000004.1"/>
</dbReference>
<dbReference type="Pfam" id="PF00535">
    <property type="entry name" value="Glycos_transf_2"/>
    <property type="match status" value="1"/>
</dbReference>
<dbReference type="PANTHER" id="PTHR22916">
    <property type="entry name" value="GLYCOSYLTRANSFERASE"/>
    <property type="match status" value="1"/>
</dbReference>
<dbReference type="GO" id="GO:0016758">
    <property type="term" value="F:hexosyltransferase activity"/>
    <property type="evidence" value="ECO:0007669"/>
    <property type="project" value="UniProtKB-ARBA"/>
</dbReference>
<protein>
    <submittedName>
        <fullName evidence="4">Glycosyltransferase</fullName>
    </submittedName>
</protein>
<dbReference type="InterPro" id="IPR001173">
    <property type="entry name" value="Glyco_trans_2-like"/>
</dbReference>
<dbReference type="EMBL" id="QSLA01000014">
    <property type="protein sequence ID" value="RHF06813.1"/>
    <property type="molecule type" value="Genomic_DNA"/>
</dbReference>
<evidence type="ECO:0000313" key="4">
    <source>
        <dbReference type="EMBL" id="RHF06813.1"/>
    </source>
</evidence>
<evidence type="ECO:0000256" key="1">
    <source>
        <dbReference type="ARBA" id="ARBA00022676"/>
    </source>
</evidence>
<dbReference type="CDD" id="cd00761">
    <property type="entry name" value="Glyco_tranf_GTA_type"/>
    <property type="match status" value="1"/>
</dbReference>
<keyword evidence="2 4" id="KW-0808">Transferase</keyword>
<gene>
    <name evidence="4" type="ORF">DW701_12290</name>
</gene>